<keyword evidence="1" id="KW-0812">Transmembrane</keyword>
<feature type="transmembrane region" description="Helical" evidence="1">
    <location>
        <begin position="181"/>
        <end position="201"/>
    </location>
</feature>
<evidence type="ECO:0000313" key="2">
    <source>
        <dbReference type="EMBL" id="PUZ28835.1"/>
    </source>
</evidence>
<comment type="caution">
    <text evidence="2">The sequence shown here is derived from an EMBL/GenBank/DDBJ whole genome shotgun (WGS) entry which is preliminary data.</text>
</comment>
<accession>A0A2T7BMD0</accession>
<evidence type="ECO:0000256" key="1">
    <source>
        <dbReference type="SAM" id="Phobius"/>
    </source>
</evidence>
<feature type="transmembrane region" description="Helical" evidence="1">
    <location>
        <begin position="107"/>
        <end position="128"/>
    </location>
</feature>
<dbReference type="EMBL" id="QCYK01000001">
    <property type="protein sequence ID" value="PUZ28835.1"/>
    <property type="molecule type" value="Genomic_DNA"/>
</dbReference>
<dbReference type="Pfam" id="PF07099">
    <property type="entry name" value="DUF1361"/>
    <property type="match status" value="1"/>
</dbReference>
<name>A0A2T7BMD0_9BACT</name>
<keyword evidence="3" id="KW-1185">Reference proteome</keyword>
<keyword evidence="1" id="KW-1133">Transmembrane helix</keyword>
<organism evidence="2 3">
    <name type="scientific">Chitinophaga parva</name>
    <dbReference type="NCBI Taxonomy" id="2169414"/>
    <lineage>
        <taxon>Bacteria</taxon>
        <taxon>Pseudomonadati</taxon>
        <taxon>Bacteroidota</taxon>
        <taxon>Chitinophagia</taxon>
        <taxon>Chitinophagales</taxon>
        <taxon>Chitinophagaceae</taxon>
        <taxon>Chitinophaga</taxon>
    </lineage>
</organism>
<dbReference type="Proteomes" id="UP000244450">
    <property type="component" value="Unassembled WGS sequence"/>
</dbReference>
<dbReference type="AlphaFoldDB" id="A0A2T7BMD0"/>
<feature type="transmembrane region" description="Helical" evidence="1">
    <location>
        <begin position="232"/>
        <end position="250"/>
    </location>
</feature>
<evidence type="ECO:0008006" key="4">
    <source>
        <dbReference type="Google" id="ProtNLM"/>
    </source>
</evidence>
<proteinExistence type="predicted"/>
<feature type="transmembrane region" description="Helical" evidence="1">
    <location>
        <begin position="81"/>
        <end position="100"/>
    </location>
</feature>
<dbReference type="OrthoDB" id="4540541at2"/>
<evidence type="ECO:0000313" key="3">
    <source>
        <dbReference type="Proteomes" id="UP000244450"/>
    </source>
</evidence>
<dbReference type="InterPro" id="IPR009793">
    <property type="entry name" value="DUF1361"/>
</dbReference>
<sequence>MDQGCSRGGCAGECHHCGDSGCADLLSIFTTMKKLLSRLRIYEYKEQLPDWLQHLFIAAFPLAMLGVRVQHTRQPGMMNMAWNIVLALVPLIISTALTRVPRLQRRVILWAPMVFVWLMFLPNAPYMLTDLYHLFQYQDVPRWYDLILLLAFAWAGMVWAYSSLQQMQHFWSRKFPRIKPLVFNAVVFLLTGMGVYMGRYWRWNSWYVFTQPMQIGKGVAGLFLHPHHHLDAWAFTACMAALLWVMRPMVHRPAQA</sequence>
<protein>
    <recommendedName>
        <fullName evidence="4">DUF1361 domain-containing protein</fullName>
    </recommendedName>
</protein>
<gene>
    <name evidence="2" type="ORF">DCC81_04960</name>
</gene>
<reference evidence="2 3" key="1">
    <citation type="submission" date="2018-04" db="EMBL/GenBank/DDBJ databases">
        <title>Chitinophaga fuyangensis sp. nov., isolated from soil in a chemical factory.</title>
        <authorList>
            <person name="Chen K."/>
        </authorList>
    </citation>
    <scope>NUCLEOTIDE SEQUENCE [LARGE SCALE GENOMIC DNA]</scope>
    <source>
        <strain evidence="2 3">LY-1</strain>
    </source>
</reference>
<feature type="transmembrane region" description="Helical" evidence="1">
    <location>
        <begin position="51"/>
        <end position="69"/>
    </location>
</feature>
<feature type="transmembrane region" description="Helical" evidence="1">
    <location>
        <begin position="143"/>
        <end position="161"/>
    </location>
</feature>
<keyword evidence="1" id="KW-0472">Membrane</keyword>